<name>A0AAD7BTZ6_9AGAR</name>
<protein>
    <submittedName>
        <fullName evidence="2">Uncharacterized protein</fullName>
    </submittedName>
</protein>
<keyword evidence="3" id="KW-1185">Reference proteome</keyword>
<evidence type="ECO:0000313" key="3">
    <source>
        <dbReference type="Proteomes" id="UP001221142"/>
    </source>
</evidence>
<reference evidence="2" key="1">
    <citation type="submission" date="2023-03" db="EMBL/GenBank/DDBJ databases">
        <title>Massive genome expansion in bonnet fungi (Mycena s.s.) driven by repeated elements and novel gene families across ecological guilds.</title>
        <authorList>
            <consortium name="Lawrence Berkeley National Laboratory"/>
            <person name="Harder C.B."/>
            <person name="Miyauchi S."/>
            <person name="Viragh M."/>
            <person name="Kuo A."/>
            <person name="Thoen E."/>
            <person name="Andreopoulos B."/>
            <person name="Lu D."/>
            <person name="Skrede I."/>
            <person name="Drula E."/>
            <person name="Henrissat B."/>
            <person name="Morin E."/>
            <person name="Kohler A."/>
            <person name="Barry K."/>
            <person name="LaButti K."/>
            <person name="Morin E."/>
            <person name="Salamov A."/>
            <person name="Lipzen A."/>
            <person name="Mereny Z."/>
            <person name="Hegedus B."/>
            <person name="Baldrian P."/>
            <person name="Stursova M."/>
            <person name="Weitz H."/>
            <person name="Taylor A."/>
            <person name="Grigoriev I.V."/>
            <person name="Nagy L.G."/>
            <person name="Martin F."/>
            <person name="Kauserud H."/>
        </authorList>
    </citation>
    <scope>NUCLEOTIDE SEQUENCE</scope>
    <source>
        <strain evidence="2">9284</strain>
    </source>
</reference>
<proteinExistence type="predicted"/>
<feature type="compositionally biased region" description="Acidic residues" evidence="1">
    <location>
        <begin position="53"/>
        <end position="65"/>
    </location>
</feature>
<accession>A0AAD7BTZ6</accession>
<gene>
    <name evidence="2" type="ORF">FB45DRAFT_916340</name>
</gene>
<evidence type="ECO:0000313" key="2">
    <source>
        <dbReference type="EMBL" id="KAJ7630711.1"/>
    </source>
</evidence>
<evidence type="ECO:0000256" key="1">
    <source>
        <dbReference type="SAM" id="MobiDB-lite"/>
    </source>
</evidence>
<dbReference type="Proteomes" id="UP001221142">
    <property type="component" value="Unassembled WGS sequence"/>
</dbReference>
<dbReference type="EMBL" id="JARKIF010000009">
    <property type="protein sequence ID" value="KAJ7630711.1"/>
    <property type="molecule type" value="Genomic_DNA"/>
</dbReference>
<organism evidence="2 3">
    <name type="scientific">Roridomyces roridus</name>
    <dbReference type="NCBI Taxonomy" id="1738132"/>
    <lineage>
        <taxon>Eukaryota</taxon>
        <taxon>Fungi</taxon>
        <taxon>Dikarya</taxon>
        <taxon>Basidiomycota</taxon>
        <taxon>Agaricomycotina</taxon>
        <taxon>Agaricomycetes</taxon>
        <taxon>Agaricomycetidae</taxon>
        <taxon>Agaricales</taxon>
        <taxon>Marasmiineae</taxon>
        <taxon>Mycenaceae</taxon>
        <taxon>Roridomyces</taxon>
    </lineage>
</organism>
<comment type="caution">
    <text evidence="2">The sequence shown here is derived from an EMBL/GenBank/DDBJ whole genome shotgun (WGS) entry which is preliminary data.</text>
</comment>
<feature type="region of interest" description="Disordered" evidence="1">
    <location>
        <begin position="1"/>
        <end position="86"/>
    </location>
</feature>
<sequence>MLKRPRAPSPPSSSSSVPLLDDEHASYQPKRRRILPPSLDGQSRRSESMFATDNDDGEEEYDQDDTMTYPDSHQLPPVASSSHNTEYESANTFLHELHASHRHRLIFSPSWHPSSPYEGKAYASPMQLPLHPEAPEKTGVGGMAGFAHGLPFEEEKCVKDRYEDTNKRLGSFFLTRRKQLDQDNNS</sequence>
<dbReference type="AlphaFoldDB" id="A0AAD7BTZ6"/>